<sequence>MTALTSGHMTAPTSGHMTAPTSGAISAAVVDPLEAAVRLQSPVAARLHLLGPDDGPVLVLVGQHKVLEEEEETKRTGCMIRDQRTRGLED</sequence>
<name>A0A4Z2F0S9_9TELE</name>
<feature type="compositionally biased region" description="Basic and acidic residues" evidence="1">
    <location>
        <begin position="81"/>
        <end position="90"/>
    </location>
</feature>
<keyword evidence="3" id="KW-1185">Reference proteome</keyword>
<reference evidence="2 3" key="1">
    <citation type="submission" date="2019-03" db="EMBL/GenBank/DDBJ databases">
        <title>First draft genome of Liparis tanakae, snailfish: a comprehensive survey of snailfish specific genes.</title>
        <authorList>
            <person name="Kim W."/>
            <person name="Song I."/>
            <person name="Jeong J.-H."/>
            <person name="Kim D."/>
            <person name="Kim S."/>
            <person name="Ryu S."/>
            <person name="Song J.Y."/>
            <person name="Lee S.K."/>
        </authorList>
    </citation>
    <scope>NUCLEOTIDE SEQUENCE [LARGE SCALE GENOMIC DNA]</scope>
    <source>
        <tissue evidence="2">Muscle</tissue>
    </source>
</reference>
<evidence type="ECO:0000313" key="2">
    <source>
        <dbReference type="EMBL" id="TNN34553.1"/>
    </source>
</evidence>
<proteinExistence type="predicted"/>
<organism evidence="2 3">
    <name type="scientific">Liparis tanakae</name>
    <name type="common">Tanaka's snailfish</name>
    <dbReference type="NCBI Taxonomy" id="230148"/>
    <lineage>
        <taxon>Eukaryota</taxon>
        <taxon>Metazoa</taxon>
        <taxon>Chordata</taxon>
        <taxon>Craniata</taxon>
        <taxon>Vertebrata</taxon>
        <taxon>Euteleostomi</taxon>
        <taxon>Actinopterygii</taxon>
        <taxon>Neopterygii</taxon>
        <taxon>Teleostei</taxon>
        <taxon>Neoteleostei</taxon>
        <taxon>Acanthomorphata</taxon>
        <taxon>Eupercaria</taxon>
        <taxon>Perciformes</taxon>
        <taxon>Cottioidei</taxon>
        <taxon>Cottales</taxon>
        <taxon>Liparidae</taxon>
        <taxon>Liparis</taxon>
    </lineage>
</organism>
<dbReference type="Proteomes" id="UP000314294">
    <property type="component" value="Unassembled WGS sequence"/>
</dbReference>
<dbReference type="EMBL" id="SRLO01001938">
    <property type="protein sequence ID" value="TNN34553.1"/>
    <property type="molecule type" value="Genomic_DNA"/>
</dbReference>
<comment type="caution">
    <text evidence="2">The sequence shown here is derived from an EMBL/GenBank/DDBJ whole genome shotgun (WGS) entry which is preliminary data.</text>
</comment>
<dbReference type="AlphaFoldDB" id="A0A4Z2F0S9"/>
<evidence type="ECO:0000313" key="3">
    <source>
        <dbReference type="Proteomes" id="UP000314294"/>
    </source>
</evidence>
<feature type="region of interest" description="Disordered" evidence="1">
    <location>
        <begin position="1"/>
        <end position="20"/>
    </location>
</feature>
<evidence type="ECO:0000256" key="1">
    <source>
        <dbReference type="SAM" id="MobiDB-lite"/>
    </source>
</evidence>
<accession>A0A4Z2F0S9</accession>
<protein>
    <submittedName>
        <fullName evidence="2">Uncharacterized protein</fullName>
    </submittedName>
</protein>
<gene>
    <name evidence="2" type="ORF">EYF80_055283</name>
</gene>
<feature type="region of interest" description="Disordered" evidence="1">
    <location>
        <begin position="70"/>
        <end position="90"/>
    </location>
</feature>